<feature type="signal peptide" evidence="1">
    <location>
        <begin position="1"/>
        <end position="22"/>
    </location>
</feature>
<keyword evidence="3" id="KW-1185">Reference proteome</keyword>
<gene>
    <name evidence="2" type="ORF">KP509_33G058800</name>
</gene>
<protein>
    <submittedName>
        <fullName evidence="2">Uncharacterized protein</fullName>
    </submittedName>
</protein>
<accession>A0A8T2QR94</accession>
<proteinExistence type="predicted"/>
<sequence length="37" mass="4075">MEAWLHGPLSVWLLWLTSTLTGHQVHLPALANLGLVV</sequence>
<feature type="chain" id="PRO_5035864604" evidence="1">
    <location>
        <begin position="23"/>
        <end position="37"/>
    </location>
</feature>
<keyword evidence="1" id="KW-0732">Signal</keyword>
<name>A0A8T2QR94_CERRI</name>
<evidence type="ECO:0000313" key="3">
    <source>
        <dbReference type="Proteomes" id="UP000825935"/>
    </source>
</evidence>
<dbReference type="EMBL" id="CM035438">
    <property type="protein sequence ID" value="KAH7286108.1"/>
    <property type="molecule type" value="Genomic_DNA"/>
</dbReference>
<comment type="caution">
    <text evidence="2">The sequence shown here is derived from an EMBL/GenBank/DDBJ whole genome shotgun (WGS) entry which is preliminary data.</text>
</comment>
<dbReference type="Proteomes" id="UP000825935">
    <property type="component" value="Chromosome 33"/>
</dbReference>
<dbReference type="AlphaFoldDB" id="A0A8T2QR94"/>
<organism evidence="2 3">
    <name type="scientific">Ceratopteris richardii</name>
    <name type="common">Triangle waterfern</name>
    <dbReference type="NCBI Taxonomy" id="49495"/>
    <lineage>
        <taxon>Eukaryota</taxon>
        <taxon>Viridiplantae</taxon>
        <taxon>Streptophyta</taxon>
        <taxon>Embryophyta</taxon>
        <taxon>Tracheophyta</taxon>
        <taxon>Polypodiopsida</taxon>
        <taxon>Polypodiidae</taxon>
        <taxon>Polypodiales</taxon>
        <taxon>Pteridineae</taxon>
        <taxon>Pteridaceae</taxon>
        <taxon>Parkerioideae</taxon>
        <taxon>Ceratopteris</taxon>
    </lineage>
</organism>
<evidence type="ECO:0000256" key="1">
    <source>
        <dbReference type="SAM" id="SignalP"/>
    </source>
</evidence>
<evidence type="ECO:0000313" key="2">
    <source>
        <dbReference type="EMBL" id="KAH7286108.1"/>
    </source>
</evidence>
<reference evidence="2" key="1">
    <citation type="submission" date="2021-08" db="EMBL/GenBank/DDBJ databases">
        <title>WGS assembly of Ceratopteris richardii.</title>
        <authorList>
            <person name="Marchant D.B."/>
            <person name="Chen G."/>
            <person name="Jenkins J."/>
            <person name="Shu S."/>
            <person name="Leebens-Mack J."/>
            <person name="Grimwood J."/>
            <person name="Schmutz J."/>
            <person name="Soltis P."/>
            <person name="Soltis D."/>
            <person name="Chen Z.-H."/>
        </authorList>
    </citation>
    <scope>NUCLEOTIDE SEQUENCE</scope>
    <source>
        <strain evidence="2">Whitten #5841</strain>
        <tissue evidence="2">Leaf</tissue>
    </source>
</reference>